<evidence type="ECO:0000256" key="11">
    <source>
        <dbReference type="ARBA" id="ARBA00023273"/>
    </source>
</evidence>
<evidence type="ECO:0000313" key="14">
    <source>
        <dbReference type="EMBL" id="KAK2102703.1"/>
    </source>
</evidence>
<evidence type="ECO:0000256" key="3">
    <source>
        <dbReference type="ARBA" id="ARBA00004632"/>
    </source>
</evidence>
<accession>A0ABQ9V037</accession>
<evidence type="ECO:0000256" key="2">
    <source>
        <dbReference type="ARBA" id="ARBA00004496"/>
    </source>
</evidence>
<comment type="caution">
    <text evidence="14">The sequence shown here is derived from an EMBL/GenBank/DDBJ whole genome shotgun (WGS) entry which is preliminary data.</text>
</comment>
<keyword evidence="11" id="KW-0966">Cell projection</keyword>
<reference evidence="14 15" key="1">
    <citation type="submission" date="2023-05" db="EMBL/GenBank/DDBJ databases">
        <title>B98-5 Cell Line De Novo Hybrid Assembly: An Optical Mapping Approach.</title>
        <authorList>
            <person name="Kananen K."/>
            <person name="Auerbach J.A."/>
            <person name="Kautto E."/>
            <person name="Blachly J.S."/>
        </authorList>
    </citation>
    <scope>NUCLEOTIDE SEQUENCE [LARGE SCALE GENOMIC DNA]</scope>
    <source>
        <strain evidence="14">B95-8</strain>
        <tissue evidence="14">Cell line</tissue>
    </source>
</reference>
<sequence length="104" mass="11753">MKMPADICCFSYSLPDLSFLETSKENFNNVPDLELNPIRSKIVRAFFDNREEPLTLVPQGCGTLDQALSLPESHWKLGVLLMGRTCFGCPWRCRAILCSLWGKA</sequence>
<keyword evidence="15" id="KW-1185">Reference proteome</keyword>
<evidence type="ECO:0000256" key="8">
    <source>
        <dbReference type="ARBA" id="ARBA00022837"/>
    </source>
</evidence>
<evidence type="ECO:0000256" key="4">
    <source>
        <dbReference type="ARBA" id="ARBA00022475"/>
    </source>
</evidence>
<keyword evidence="4" id="KW-1003">Cell membrane</keyword>
<protein>
    <submittedName>
        <fullName evidence="14">Uncharacterized protein</fullName>
    </submittedName>
</protein>
<comment type="subcellular location">
    <subcellularLocation>
        <location evidence="3">Cell projection</location>
        <location evidence="3">Ruffle membrane</location>
    </subcellularLocation>
    <subcellularLocation>
        <location evidence="2">Cytoplasm</location>
    </subcellularLocation>
    <subcellularLocation>
        <location evidence="1">Nucleus</location>
    </subcellularLocation>
</comment>
<dbReference type="EMBL" id="JASSZA010000009">
    <property type="protein sequence ID" value="KAK2102703.1"/>
    <property type="molecule type" value="Genomic_DNA"/>
</dbReference>
<evidence type="ECO:0000256" key="7">
    <source>
        <dbReference type="ARBA" id="ARBA00022723"/>
    </source>
</evidence>
<keyword evidence="10" id="KW-0539">Nucleus</keyword>
<evidence type="ECO:0000256" key="10">
    <source>
        <dbReference type="ARBA" id="ARBA00023242"/>
    </source>
</evidence>
<evidence type="ECO:0000256" key="6">
    <source>
        <dbReference type="ARBA" id="ARBA00022707"/>
    </source>
</evidence>
<proteinExistence type="inferred from homology"/>
<evidence type="ECO:0000313" key="15">
    <source>
        <dbReference type="Proteomes" id="UP001266305"/>
    </source>
</evidence>
<evidence type="ECO:0000256" key="12">
    <source>
        <dbReference type="ARBA" id="ARBA00023288"/>
    </source>
</evidence>
<comment type="similarity">
    <text evidence="13">Belongs to the calcineurin regulatory subunit family. CHP subfamily.</text>
</comment>
<gene>
    <name evidence="14" type="ORF">P7K49_020370</name>
</gene>
<keyword evidence="6" id="KW-0519">Myristate</keyword>
<evidence type="ECO:0000256" key="9">
    <source>
        <dbReference type="ARBA" id="ARBA00023136"/>
    </source>
</evidence>
<keyword evidence="9" id="KW-0472">Membrane</keyword>
<keyword evidence="7" id="KW-0479">Metal-binding</keyword>
<dbReference type="PANTHER" id="PTHR46823">
    <property type="entry name" value="CALCINEURIN B HOMOLOGOUS PROTEIN 3"/>
    <property type="match status" value="1"/>
</dbReference>
<evidence type="ECO:0000256" key="5">
    <source>
        <dbReference type="ARBA" id="ARBA00022490"/>
    </source>
</evidence>
<evidence type="ECO:0000256" key="1">
    <source>
        <dbReference type="ARBA" id="ARBA00004123"/>
    </source>
</evidence>
<name>A0ABQ9V037_SAGOE</name>
<evidence type="ECO:0000256" key="13">
    <source>
        <dbReference type="ARBA" id="ARBA00038164"/>
    </source>
</evidence>
<dbReference type="InterPro" id="IPR052490">
    <property type="entry name" value="CHP3"/>
</dbReference>
<keyword evidence="5" id="KW-0963">Cytoplasm</keyword>
<dbReference type="Proteomes" id="UP001266305">
    <property type="component" value="Unassembled WGS sequence"/>
</dbReference>
<organism evidence="14 15">
    <name type="scientific">Saguinus oedipus</name>
    <name type="common">Cotton-top tamarin</name>
    <name type="synonym">Oedipomidas oedipus</name>
    <dbReference type="NCBI Taxonomy" id="9490"/>
    <lineage>
        <taxon>Eukaryota</taxon>
        <taxon>Metazoa</taxon>
        <taxon>Chordata</taxon>
        <taxon>Craniata</taxon>
        <taxon>Vertebrata</taxon>
        <taxon>Euteleostomi</taxon>
        <taxon>Mammalia</taxon>
        <taxon>Eutheria</taxon>
        <taxon>Euarchontoglires</taxon>
        <taxon>Primates</taxon>
        <taxon>Haplorrhini</taxon>
        <taxon>Platyrrhini</taxon>
        <taxon>Cebidae</taxon>
        <taxon>Callitrichinae</taxon>
        <taxon>Saguinus</taxon>
    </lineage>
</organism>
<keyword evidence="8" id="KW-0106">Calcium</keyword>
<keyword evidence="12" id="KW-0449">Lipoprotein</keyword>